<evidence type="ECO:0000256" key="3">
    <source>
        <dbReference type="ARBA" id="ARBA00006577"/>
    </source>
</evidence>
<name>A0AA97FCP0_9EURY</name>
<dbReference type="PROSITE" id="PS50059">
    <property type="entry name" value="FKBP_PPIASE"/>
    <property type="match status" value="1"/>
</dbReference>
<reference evidence="11 12" key="1">
    <citation type="submission" date="2019-09" db="EMBL/GenBank/DDBJ databases">
        <title>The complete genome of Methanoplanus sp. FWC-SCC4.</title>
        <authorList>
            <person name="Chen S.-C."/>
            <person name="Zhou Y.-Z."/>
            <person name="Lai M.-C."/>
        </authorList>
    </citation>
    <scope>NUCLEOTIDE SEQUENCE [LARGE SCALE GENOMIC DNA]</scope>
    <source>
        <strain evidence="11 12">FWC-SCC4</strain>
    </source>
</reference>
<keyword evidence="5 8" id="KW-0697">Rotamase</keyword>
<dbReference type="SUPFAM" id="SSF54534">
    <property type="entry name" value="FKBP-like"/>
    <property type="match status" value="1"/>
</dbReference>
<dbReference type="Pfam" id="PF00254">
    <property type="entry name" value="FKBP_C"/>
    <property type="match status" value="1"/>
</dbReference>
<protein>
    <recommendedName>
        <fullName evidence="9">Peptidyl-prolyl cis-trans isomerase</fullName>
        <ecNumber evidence="9">5.2.1.8</ecNumber>
    </recommendedName>
</protein>
<dbReference type="GeneID" id="85229499"/>
<proteinExistence type="inferred from homology"/>
<organism evidence="11 12">
    <name type="scientific">Methanochimaera problematica</name>
    <dbReference type="NCBI Taxonomy" id="2609417"/>
    <lineage>
        <taxon>Archaea</taxon>
        <taxon>Methanobacteriati</taxon>
        <taxon>Methanobacteriota</taxon>
        <taxon>Stenosarchaea group</taxon>
        <taxon>Methanomicrobia</taxon>
        <taxon>Methanomicrobiales</taxon>
        <taxon>Methanomicrobiaceae</taxon>
        <taxon>Methanochimaera</taxon>
    </lineage>
</organism>
<dbReference type="Gene3D" id="2.40.10.330">
    <property type="match status" value="1"/>
</dbReference>
<comment type="subcellular location">
    <subcellularLocation>
        <location evidence="2">Cytoplasm</location>
    </subcellularLocation>
</comment>
<dbReference type="AlphaFoldDB" id="A0AA97FCP0"/>
<sequence length="144" mass="16004">MTGAKKGDLLLVHFTSITEDGDIFESSKNEDPQRIVLGDGNINPAFEEALYGKKPGDVVKVDLPAENAYGEYNKRLVFKLRKKGLNFTYDPKPGQIVNLKLPTGQNSLVKVMEINTKTIKVDANHPMAGMNLTYELELIDLLPE</sequence>
<dbReference type="KEGG" id="mefw:F1737_04940"/>
<dbReference type="InterPro" id="IPR048261">
    <property type="entry name" value="SlpA/SlyD-like_ins_sf"/>
</dbReference>
<dbReference type="GO" id="GO:0005737">
    <property type="term" value="C:cytoplasm"/>
    <property type="evidence" value="ECO:0007669"/>
    <property type="project" value="UniProtKB-SubCell"/>
</dbReference>
<accession>A0AA97FCP0</accession>
<dbReference type="Proteomes" id="UP001301797">
    <property type="component" value="Chromosome"/>
</dbReference>
<gene>
    <name evidence="11" type="ORF">F1737_04940</name>
</gene>
<dbReference type="RefSeq" id="WP_317137672.1">
    <property type="nucleotide sequence ID" value="NZ_CP043875.1"/>
</dbReference>
<comment type="catalytic activity">
    <reaction evidence="1 8 9">
        <text>[protein]-peptidylproline (omega=180) = [protein]-peptidylproline (omega=0)</text>
        <dbReference type="Rhea" id="RHEA:16237"/>
        <dbReference type="Rhea" id="RHEA-COMP:10747"/>
        <dbReference type="Rhea" id="RHEA-COMP:10748"/>
        <dbReference type="ChEBI" id="CHEBI:83833"/>
        <dbReference type="ChEBI" id="CHEBI:83834"/>
        <dbReference type="EC" id="5.2.1.8"/>
    </reaction>
</comment>
<comment type="similarity">
    <text evidence="3 9">Belongs to the FKBP-type PPIase family.</text>
</comment>
<dbReference type="PANTHER" id="PTHR47861:SF3">
    <property type="entry name" value="FKBP-TYPE PEPTIDYL-PROLYL CIS-TRANS ISOMERASE SLYD"/>
    <property type="match status" value="1"/>
</dbReference>
<keyword evidence="12" id="KW-1185">Reference proteome</keyword>
<evidence type="ECO:0000256" key="5">
    <source>
        <dbReference type="ARBA" id="ARBA00023110"/>
    </source>
</evidence>
<dbReference type="InterPro" id="IPR001179">
    <property type="entry name" value="PPIase_FKBP_dom"/>
</dbReference>
<evidence type="ECO:0000313" key="11">
    <source>
        <dbReference type="EMBL" id="WOF16097.1"/>
    </source>
</evidence>
<evidence type="ECO:0000256" key="1">
    <source>
        <dbReference type="ARBA" id="ARBA00000971"/>
    </source>
</evidence>
<evidence type="ECO:0000256" key="6">
    <source>
        <dbReference type="ARBA" id="ARBA00023186"/>
    </source>
</evidence>
<evidence type="ECO:0000256" key="8">
    <source>
        <dbReference type="PROSITE-ProRule" id="PRU00277"/>
    </source>
</evidence>
<evidence type="ECO:0000256" key="7">
    <source>
        <dbReference type="ARBA" id="ARBA00023235"/>
    </source>
</evidence>
<evidence type="ECO:0000259" key="10">
    <source>
        <dbReference type="PROSITE" id="PS50059"/>
    </source>
</evidence>
<dbReference type="EMBL" id="CP043875">
    <property type="protein sequence ID" value="WOF16097.1"/>
    <property type="molecule type" value="Genomic_DNA"/>
</dbReference>
<dbReference type="InterPro" id="IPR046357">
    <property type="entry name" value="PPIase_dom_sf"/>
</dbReference>
<dbReference type="Gene3D" id="3.10.50.40">
    <property type="match status" value="1"/>
</dbReference>
<keyword evidence="7 8" id="KW-0413">Isomerase</keyword>
<dbReference type="EC" id="5.2.1.8" evidence="9"/>
<dbReference type="GO" id="GO:0003755">
    <property type="term" value="F:peptidyl-prolyl cis-trans isomerase activity"/>
    <property type="evidence" value="ECO:0007669"/>
    <property type="project" value="UniProtKB-UniRule"/>
</dbReference>
<evidence type="ECO:0000256" key="4">
    <source>
        <dbReference type="ARBA" id="ARBA00022490"/>
    </source>
</evidence>
<dbReference type="PANTHER" id="PTHR47861">
    <property type="entry name" value="FKBP-TYPE PEPTIDYL-PROLYL CIS-TRANS ISOMERASE SLYD"/>
    <property type="match status" value="1"/>
</dbReference>
<keyword evidence="6" id="KW-0143">Chaperone</keyword>
<dbReference type="GO" id="GO:0042026">
    <property type="term" value="P:protein refolding"/>
    <property type="evidence" value="ECO:0007669"/>
    <property type="project" value="UniProtKB-ARBA"/>
</dbReference>
<evidence type="ECO:0000256" key="2">
    <source>
        <dbReference type="ARBA" id="ARBA00004496"/>
    </source>
</evidence>
<evidence type="ECO:0000313" key="12">
    <source>
        <dbReference type="Proteomes" id="UP001301797"/>
    </source>
</evidence>
<keyword evidence="4" id="KW-0963">Cytoplasm</keyword>
<feature type="domain" description="PPIase FKBP-type" evidence="10">
    <location>
        <begin position="7"/>
        <end position="117"/>
    </location>
</feature>
<evidence type="ECO:0000256" key="9">
    <source>
        <dbReference type="RuleBase" id="RU003915"/>
    </source>
</evidence>